<keyword evidence="4" id="KW-1185">Reference proteome</keyword>
<protein>
    <submittedName>
        <fullName evidence="3">META domain-containing protein</fullName>
    </submittedName>
</protein>
<evidence type="ECO:0000259" key="2">
    <source>
        <dbReference type="Pfam" id="PF03724"/>
    </source>
</evidence>
<accession>A0ABP6B2L1</accession>
<proteinExistence type="predicted"/>
<gene>
    <name evidence="3" type="ORF">GCM10010201_36440</name>
</gene>
<evidence type="ECO:0000313" key="3">
    <source>
        <dbReference type="EMBL" id="GAA2533983.1"/>
    </source>
</evidence>
<dbReference type="InterPro" id="IPR038670">
    <property type="entry name" value="HslJ-like_sf"/>
</dbReference>
<comment type="caution">
    <text evidence="3">The sequence shown here is derived from an EMBL/GenBank/DDBJ whole genome shotgun (WGS) entry which is preliminary data.</text>
</comment>
<feature type="domain" description="DUF306" evidence="2">
    <location>
        <begin position="20"/>
        <end position="98"/>
    </location>
</feature>
<evidence type="ECO:0000313" key="4">
    <source>
        <dbReference type="Proteomes" id="UP001499978"/>
    </source>
</evidence>
<dbReference type="Pfam" id="PF03724">
    <property type="entry name" value="META"/>
    <property type="match status" value="1"/>
</dbReference>
<sequence>MLVGRWTPRPGTTAPAIGWPEPPYLQFADDGTWTGADGCNRQKGTWSIDAAGTFKVTFEGVQERFCENFSIGLWLEATQTVEINGDLLTLRDAGKKQLGQLWRAAGSAVPSHT</sequence>
<dbReference type="EMBL" id="BAAARY010000062">
    <property type="protein sequence ID" value="GAA2533983.1"/>
    <property type="molecule type" value="Genomic_DNA"/>
</dbReference>
<feature type="region of interest" description="Disordered" evidence="1">
    <location>
        <begin position="1"/>
        <end position="21"/>
    </location>
</feature>
<dbReference type="InterPro" id="IPR005184">
    <property type="entry name" value="DUF306_Meta_HslJ"/>
</dbReference>
<dbReference type="Proteomes" id="UP001499978">
    <property type="component" value="Unassembled WGS sequence"/>
</dbReference>
<evidence type="ECO:0000256" key="1">
    <source>
        <dbReference type="SAM" id="MobiDB-lite"/>
    </source>
</evidence>
<organism evidence="3 4">
    <name type="scientific">Pilimelia columellifera subsp. columellifera</name>
    <dbReference type="NCBI Taxonomy" id="706583"/>
    <lineage>
        <taxon>Bacteria</taxon>
        <taxon>Bacillati</taxon>
        <taxon>Actinomycetota</taxon>
        <taxon>Actinomycetes</taxon>
        <taxon>Micromonosporales</taxon>
        <taxon>Micromonosporaceae</taxon>
        <taxon>Pilimelia</taxon>
    </lineage>
</organism>
<dbReference type="Gene3D" id="2.40.128.270">
    <property type="match status" value="1"/>
</dbReference>
<reference evidence="4" key="1">
    <citation type="journal article" date="2019" name="Int. J. Syst. Evol. Microbiol.">
        <title>The Global Catalogue of Microorganisms (GCM) 10K type strain sequencing project: providing services to taxonomists for standard genome sequencing and annotation.</title>
        <authorList>
            <consortium name="The Broad Institute Genomics Platform"/>
            <consortium name="The Broad Institute Genome Sequencing Center for Infectious Disease"/>
            <person name="Wu L."/>
            <person name="Ma J."/>
        </authorList>
    </citation>
    <scope>NUCLEOTIDE SEQUENCE [LARGE SCALE GENOMIC DNA]</scope>
    <source>
        <strain evidence="4">JCM 3367</strain>
    </source>
</reference>
<name>A0ABP6B2L1_9ACTN</name>